<dbReference type="Proteomes" id="UP000294678">
    <property type="component" value="Unassembled WGS sequence"/>
</dbReference>
<comment type="subcellular location">
    <subcellularLocation>
        <location evidence="3">Cytoplasm</location>
    </subcellularLocation>
</comment>
<comment type="pathway">
    <text evidence="3">Cofactor biosynthesis; coenzyme A biosynthesis; CoA from (R)-pantothenate: step 5/5.</text>
</comment>
<dbReference type="NCBIfam" id="TIGR00152">
    <property type="entry name" value="dephospho-CoA kinase"/>
    <property type="match status" value="1"/>
</dbReference>
<dbReference type="InterPro" id="IPR001977">
    <property type="entry name" value="Depp_CoAkinase"/>
</dbReference>
<dbReference type="GO" id="GO:0005524">
    <property type="term" value="F:ATP binding"/>
    <property type="evidence" value="ECO:0007669"/>
    <property type="project" value="UniProtKB-UniRule"/>
</dbReference>
<keyword evidence="1 3" id="KW-0547">Nucleotide-binding</keyword>
<dbReference type="Pfam" id="PF01121">
    <property type="entry name" value="CoaE"/>
    <property type="match status" value="1"/>
</dbReference>
<organism evidence="5 6">
    <name type="scientific">Hypnocyclicus thermotrophus</name>
    <dbReference type="NCBI Taxonomy" id="1627895"/>
    <lineage>
        <taxon>Bacteria</taxon>
        <taxon>Fusobacteriati</taxon>
        <taxon>Fusobacteriota</taxon>
        <taxon>Fusobacteriia</taxon>
        <taxon>Fusobacteriales</taxon>
        <taxon>Fusobacteriaceae</taxon>
        <taxon>Hypnocyclicus</taxon>
    </lineage>
</organism>
<comment type="caution">
    <text evidence="5">The sequence shown here is derived from an EMBL/GenBank/DDBJ whole genome shotgun (WGS) entry which is preliminary data.</text>
</comment>
<evidence type="ECO:0000313" key="6">
    <source>
        <dbReference type="Proteomes" id="UP000294678"/>
    </source>
</evidence>
<keyword evidence="2 3" id="KW-0067">ATP-binding</keyword>
<keyword evidence="6" id="KW-1185">Reference proteome</keyword>
<dbReference type="HAMAP" id="MF_00376">
    <property type="entry name" value="Dephospho_CoA_kinase"/>
    <property type="match status" value="1"/>
</dbReference>
<dbReference type="CDD" id="cd02022">
    <property type="entry name" value="DPCK"/>
    <property type="match status" value="1"/>
</dbReference>
<dbReference type="InterPro" id="IPR027417">
    <property type="entry name" value="P-loop_NTPase"/>
</dbReference>
<dbReference type="SUPFAM" id="SSF52540">
    <property type="entry name" value="P-loop containing nucleoside triphosphate hydrolases"/>
    <property type="match status" value="1"/>
</dbReference>
<proteinExistence type="inferred from homology"/>
<dbReference type="GO" id="GO:0015937">
    <property type="term" value="P:coenzyme A biosynthetic process"/>
    <property type="evidence" value="ECO:0007669"/>
    <property type="project" value="UniProtKB-UniRule"/>
</dbReference>
<dbReference type="AlphaFoldDB" id="A0AA46DYN3"/>
<reference evidence="5 6" key="1">
    <citation type="submission" date="2019-03" db="EMBL/GenBank/DDBJ databases">
        <title>Genomic Encyclopedia of Type Strains, Phase IV (KMG-IV): sequencing the most valuable type-strain genomes for metagenomic binning, comparative biology and taxonomic classification.</title>
        <authorList>
            <person name="Goeker M."/>
        </authorList>
    </citation>
    <scope>NUCLEOTIDE SEQUENCE [LARGE SCALE GENOMIC DNA]</scope>
    <source>
        <strain evidence="5 6">DSM 100055</strain>
    </source>
</reference>
<dbReference type="Gene3D" id="3.40.50.300">
    <property type="entry name" value="P-loop containing nucleotide triphosphate hydrolases"/>
    <property type="match status" value="1"/>
</dbReference>
<evidence type="ECO:0000256" key="4">
    <source>
        <dbReference type="NCBIfam" id="TIGR00152"/>
    </source>
</evidence>
<dbReference type="GO" id="GO:0004140">
    <property type="term" value="F:dephospho-CoA kinase activity"/>
    <property type="evidence" value="ECO:0007669"/>
    <property type="project" value="UniProtKB-UniRule"/>
</dbReference>
<name>A0AA46DYN3_9FUSO</name>
<keyword evidence="3" id="KW-0963">Cytoplasm</keyword>
<gene>
    <name evidence="3" type="primary">coaE</name>
    <name evidence="5" type="ORF">EV215_1111</name>
</gene>
<evidence type="ECO:0000256" key="3">
    <source>
        <dbReference type="HAMAP-Rule" id="MF_00376"/>
    </source>
</evidence>
<dbReference type="RefSeq" id="WP_134112999.1">
    <property type="nucleotide sequence ID" value="NZ_SOBG01000004.1"/>
</dbReference>
<comment type="catalytic activity">
    <reaction evidence="3">
        <text>3'-dephospho-CoA + ATP = ADP + CoA + H(+)</text>
        <dbReference type="Rhea" id="RHEA:18245"/>
        <dbReference type="ChEBI" id="CHEBI:15378"/>
        <dbReference type="ChEBI" id="CHEBI:30616"/>
        <dbReference type="ChEBI" id="CHEBI:57287"/>
        <dbReference type="ChEBI" id="CHEBI:57328"/>
        <dbReference type="ChEBI" id="CHEBI:456216"/>
        <dbReference type="EC" id="2.7.1.24"/>
    </reaction>
</comment>
<comment type="function">
    <text evidence="3">Catalyzes the phosphorylation of the 3'-hydroxyl group of dephosphocoenzyme A to form coenzyme A.</text>
</comment>
<dbReference type="PANTHER" id="PTHR10695:SF46">
    <property type="entry name" value="BIFUNCTIONAL COENZYME A SYNTHASE-RELATED"/>
    <property type="match status" value="1"/>
</dbReference>
<dbReference type="EMBL" id="SOBG01000004">
    <property type="protein sequence ID" value="TDT70564.1"/>
    <property type="molecule type" value="Genomic_DNA"/>
</dbReference>
<accession>A0AA46DYN3</accession>
<evidence type="ECO:0000256" key="2">
    <source>
        <dbReference type="ARBA" id="ARBA00022840"/>
    </source>
</evidence>
<evidence type="ECO:0000256" key="1">
    <source>
        <dbReference type="ARBA" id="ARBA00022741"/>
    </source>
</evidence>
<keyword evidence="3" id="KW-0173">Coenzyme A biosynthesis</keyword>
<dbReference type="PANTHER" id="PTHR10695">
    <property type="entry name" value="DEPHOSPHO-COA KINASE-RELATED"/>
    <property type="match status" value="1"/>
</dbReference>
<keyword evidence="3 5" id="KW-0418">Kinase</keyword>
<evidence type="ECO:0000313" key="5">
    <source>
        <dbReference type="EMBL" id="TDT70564.1"/>
    </source>
</evidence>
<keyword evidence="3" id="KW-0808">Transferase</keyword>
<protein>
    <recommendedName>
        <fullName evidence="3 4">Dephospho-CoA kinase</fullName>
        <ecNumber evidence="3 4">2.7.1.24</ecNumber>
    </recommendedName>
    <alternativeName>
        <fullName evidence="3">Dephosphocoenzyme A kinase</fullName>
    </alternativeName>
</protein>
<dbReference type="EC" id="2.7.1.24" evidence="3 4"/>
<feature type="binding site" evidence="3">
    <location>
        <begin position="10"/>
        <end position="15"/>
    </location>
    <ligand>
        <name>ATP</name>
        <dbReference type="ChEBI" id="CHEBI:30616"/>
    </ligand>
</feature>
<comment type="similarity">
    <text evidence="3">Belongs to the CoaE family.</text>
</comment>
<dbReference type="GO" id="GO:0005737">
    <property type="term" value="C:cytoplasm"/>
    <property type="evidence" value="ECO:0007669"/>
    <property type="project" value="UniProtKB-SubCell"/>
</dbReference>
<dbReference type="PROSITE" id="PS51219">
    <property type="entry name" value="DPCK"/>
    <property type="match status" value="1"/>
</dbReference>
<sequence length="195" mass="22679">MILGLTGGIACGKSEVSKIFMELGLVVIDADKISRDVSKKKEVIKEIEKEFGSKVIKNDEVNREVLGKLIFDNKELREKLNGIMHPKIINEIKNQIKLNNDKKNLILDIPLLFEVKLEYLCDKTLLIISNKELQIDRLMKRDNISREYAIKKIESQMSLEEKKELADFIIDNSISREELKEKIILFYNKYLKKNP</sequence>